<dbReference type="PANTHER" id="PTHR12137">
    <property type="entry name" value="CARBOHYDRATE SULFOTRANSFERASE"/>
    <property type="match status" value="1"/>
</dbReference>
<comment type="similarity">
    <text evidence="2 9">Belongs to the sulfotransferase 2 family.</text>
</comment>
<dbReference type="PANTHER" id="PTHR12137:SF54">
    <property type="entry name" value="CARBOHYDRATE SULFOTRANSFERASE"/>
    <property type="match status" value="1"/>
</dbReference>
<evidence type="ECO:0000256" key="9">
    <source>
        <dbReference type="RuleBase" id="RU364020"/>
    </source>
</evidence>
<keyword evidence="8 9" id="KW-0325">Glycoprotein</keyword>
<accession>A0A6P3X7D7</accession>
<keyword evidence="9" id="KW-0119">Carbohydrate metabolism</keyword>
<dbReference type="InterPro" id="IPR005331">
    <property type="entry name" value="Sulfotransferase"/>
</dbReference>
<reference evidence="11" key="1">
    <citation type="submission" date="2025-08" db="UniProtKB">
        <authorList>
            <consortium name="RefSeq"/>
        </authorList>
    </citation>
    <scope>IDENTIFICATION</scope>
</reference>
<keyword evidence="10" id="KW-1185">Reference proteome</keyword>
<name>A0A6P3X7D7_DINQU</name>
<proteinExistence type="inferred from homology"/>
<dbReference type="KEGG" id="dqu:106744175"/>
<dbReference type="GeneID" id="106744175"/>
<dbReference type="EC" id="2.8.2.-" evidence="9"/>
<evidence type="ECO:0000256" key="2">
    <source>
        <dbReference type="ARBA" id="ARBA00006339"/>
    </source>
</evidence>
<dbReference type="Proteomes" id="UP000515204">
    <property type="component" value="Unplaced"/>
</dbReference>
<keyword evidence="3 9" id="KW-0808">Transferase</keyword>
<dbReference type="AlphaFoldDB" id="A0A6P3X7D7"/>
<keyword evidence="4 9" id="KW-0812">Transmembrane</keyword>
<sequence length="365" mass="43596">MFVRRHLFIKSTVCVALYFLVCVIFIKVRKNFNSKQVTEVRTTEYQTVTLDSSSVSKINKRNVGSVIEMLRLDELKGETIDMQGSAALLRQVSNTCAKYNLKRTPFVKRHFLYNAKHKSLYCWIRKIASTSFTKLFSDMSDRRVSHNFYREVDFLSPKTLANLQHYVNDSTVFKLLVVRHPFQRLVSSYRDRIEDNSRYTAQSWLHVPSILYLSRPEFFRSRSSNDNIPDKIFLPDKRLKVIPSFREFVQWLLRQPSERDDVHWAPYHTHCAVCRVNYNFIMKLDDYTLGQINYVLSKLKLDRDKVYLPTLQRTRNGLTDFKTECKYFRNLTDDMVIRLYERYKVDFDMYGYKPDKYLRCAQRKD</sequence>
<dbReference type="InterPro" id="IPR018011">
    <property type="entry name" value="Carb_sulfotrans_8-10"/>
</dbReference>
<evidence type="ECO:0000313" key="10">
    <source>
        <dbReference type="Proteomes" id="UP000515204"/>
    </source>
</evidence>
<dbReference type="GO" id="GO:0008146">
    <property type="term" value="F:sulfotransferase activity"/>
    <property type="evidence" value="ECO:0007669"/>
    <property type="project" value="InterPro"/>
</dbReference>
<protein>
    <recommendedName>
        <fullName evidence="9">Carbohydrate sulfotransferase</fullName>
        <ecNumber evidence="9">2.8.2.-</ecNumber>
    </recommendedName>
</protein>
<evidence type="ECO:0000256" key="6">
    <source>
        <dbReference type="ARBA" id="ARBA00023034"/>
    </source>
</evidence>
<dbReference type="OrthoDB" id="2019940at2759"/>
<evidence type="ECO:0000313" key="11">
    <source>
        <dbReference type="RefSeq" id="XP_014474160.1"/>
    </source>
</evidence>
<evidence type="ECO:0000256" key="1">
    <source>
        <dbReference type="ARBA" id="ARBA00004323"/>
    </source>
</evidence>
<evidence type="ECO:0000256" key="8">
    <source>
        <dbReference type="ARBA" id="ARBA00023180"/>
    </source>
</evidence>
<comment type="subcellular location">
    <subcellularLocation>
        <location evidence="1 9">Golgi apparatus membrane</location>
        <topology evidence="1 9">Single-pass type II membrane protein</topology>
    </subcellularLocation>
</comment>
<evidence type="ECO:0000256" key="3">
    <source>
        <dbReference type="ARBA" id="ARBA00022679"/>
    </source>
</evidence>
<gene>
    <name evidence="11" type="primary">LOC106744175</name>
</gene>
<evidence type="ECO:0000256" key="5">
    <source>
        <dbReference type="ARBA" id="ARBA00022989"/>
    </source>
</evidence>
<keyword evidence="9" id="KW-0735">Signal-anchor</keyword>
<evidence type="ECO:0000256" key="7">
    <source>
        <dbReference type="ARBA" id="ARBA00023136"/>
    </source>
</evidence>
<organism evidence="10 11">
    <name type="scientific">Dinoponera quadriceps</name>
    <name type="common">South American ant</name>
    <dbReference type="NCBI Taxonomy" id="609295"/>
    <lineage>
        <taxon>Eukaryota</taxon>
        <taxon>Metazoa</taxon>
        <taxon>Ecdysozoa</taxon>
        <taxon>Arthropoda</taxon>
        <taxon>Hexapoda</taxon>
        <taxon>Insecta</taxon>
        <taxon>Pterygota</taxon>
        <taxon>Neoptera</taxon>
        <taxon>Endopterygota</taxon>
        <taxon>Hymenoptera</taxon>
        <taxon>Apocrita</taxon>
        <taxon>Aculeata</taxon>
        <taxon>Formicoidea</taxon>
        <taxon>Formicidae</taxon>
        <taxon>Ponerinae</taxon>
        <taxon>Ponerini</taxon>
        <taxon>Dinoponera</taxon>
    </lineage>
</organism>
<keyword evidence="7 9" id="KW-0472">Membrane</keyword>
<dbReference type="Pfam" id="PF03567">
    <property type="entry name" value="Sulfotransfer_2"/>
    <property type="match status" value="1"/>
</dbReference>
<dbReference type="RefSeq" id="XP_014474160.1">
    <property type="nucleotide sequence ID" value="XM_014618674.1"/>
</dbReference>
<keyword evidence="6 9" id="KW-0333">Golgi apparatus</keyword>
<dbReference type="GO" id="GO:0000139">
    <property type="term" value="C:Golgi membrane"/>
    <property type="evidence" value="ECO:0007669"/>
    <property type="project" value="UniProtKB-SubCell"/>
</dbReference>
<dbReference type="GO" id="GO:0016051">
    <property type="term" value="P:carbohydrate biosynthetic process"/>
    <property type="evidence" value="ECO:0007669"/>
    <property type="project" value="InterPro"/>
</dbReference>
<evidence type="ECO:0000256" key="4">
    <source>
        <dbReference type="ARBA" id="ARBA00022692"/>
    </source>
</evidence>
<keyword evidence="5 9" id="KW-1133">Transmembrane helix</keyword>
<feature type="transmembrane region" description="Helical" evidence="9">
    <location>
        <begin position="7"/>
        <end position="26"/>
    </location>
</feature>